<name>A0ACD3BF54_9AGAR</name>
<dbReference type="EMBL" id="ML208259">
    <property type="protein sequence ID" value="TFK76738.1"/>
    <property type="molecule type" value="Genomic_DNA"/>
</dbReference>
<protein>
    <submittedName>
        <fullName evidence="1">Las1-domain-containing protein</fullName>
    </submittedName>
</protein>
<keyword evidence="2" id="KW-1185">Reference proteome</keyword>
<gene>
    <name evidence="1" type="ORF">BDN72DRAFT_783149</name>
</gene>
<accession>A0ACD3BF54</accession>
<sequence length="474" mass="53474">MKLPRRVPWVSIAELDQVCSWIYADEHDTPSKILAINRLSAWRVITSLPPAVESTLSLLTVIFEDQRNPNPPSYLFVRQSYASALIRLVNGLVDSLQLGAYARSISSIAQQIGLPQWLVDLRHAATHEDLPSLELLREGARQSMTWLLDNYFNPTINPVTSIISQQTHQPPLRPFKPVLKQYTSLLKIVTRDASLKKKHAGDITSVLRDIERWMSEARVAANHEWGDQDPKEHWALDRFCDSLMEKGALVPLAKKKRIFSEEGFSPPQSSVEIWTPLLRHITSLHPDFPQVLITHICVFLTTPNQADASFDACLARWAMWCIEKLCESEEGDSEERREAISMLFHVLGPTRPTIGEAGESKERNTKAAHILLSNLCVGNEDFERAYTMLSQLSIRRASNEWTSDDLKTMSDRLERLFSLTNNASGVRSTSAPLEESMAVDETDGSSQNLPPGWKRLTPHNSDWKPCPIGVHCPS</sequence>
<evidence type="ECO:0000313" key="1">
    <source>
        <dbReference type="EMBL" id="TFK76738.1"/>
    </source>
</evidence>
<proteinExistence type="predicted"/>
<organism evidence="1 2">
    <name type="scientific">Pluteus cervinus</name>
    <dbReference type="NCBI Taxonomy" id="181527"/>
    <lineage>
        <taxon>Eukaryota</taxon>
        <taxon>Fungi</taxon>
        <taxon>Dikarya</taxon>
        <taxon>Basidiomycota</taxon>
        <taxon>Agaricomycotina</taxon>
        <taxon>Agaricomycetes</taxon>
        <taxon>Agaricomycetidae</taxon>
        <taxon>Agaricales</taxon>
        <taxon>Pluteineae</taxon>
        <taxon>Pluteaceae</taxon>
        <taxon>Pluteus</taxon>
    </lineage>
</organism>
<dbReference type="Proteomes" id="UP000308600">
    <property type="component" value="Unassembled WGS sequence"/>
</dbReference>
<evidence type="ECO:0000313" key="2">
    <source>
        <dbReference type="Proteomes" id="UP000308600"/>
    </source>
</evidence>
<reference evidence="1 2" key="1">
    <citation type="journal article" date="2019" name="Nat. Ecol. Evol.">
        <title>Megaphylogeny resolves global patterns of mushroom evolution.</title>
        <authorList>
            <person name="Varga T."/>
            <person name="Krizsan K."/>
            <person name="Foldi C."/>
            <person name="Dima B."/>
            <person name="Sanchez-Garcia M."/>
            <person name="Sanchez-Ramirez S."/>
            <person name="Szollosi G.J."/>
            <person name="Szarkandi J.G."/>
            <person name="Papp V."/>
            <person name="Albert L."/>
            <person name="Andreopoulos W."/>
            <person name="Angelini C."/>
            <person name="Antonin V."/>
            <person name="Barry K.W."/>
            <person name="Bougher N.L."/>
            <person name="Buchanan P."/>
            <person name="Buyck B."/>
            <person name="Bense V."/>
            <person name="Catcheside P."/>
            <person name="Chovatia M."/>
            <person name="Cooper J."/>
            <person name="Damon W."/>
            <person name="Desjardin D."/>
            <person name="Finy P."/>
            <person name="Geml J."/>
            <person name="Haridas S."/>
            <person name="Hughes K."/>
            <person name="Justo A."/>
            <person name="Karasinski D."/>
            <person name="Kautmanova I."/>
            <person name="Kiss B."/>
            <person name="Kocsube S."/>
            <person name="Kotiranta H."/>
            <person name="LaButti K.M."/>
            <person name="Lechner B.E."/>
            <person name="Liimatainen K."/>
            <person name="Lipzen A."/>
            <person name="Lukacs Z."/>
            <person name="Mihaltcheva S."/>
            <person name="Morgado L.N."/>
            <person name="Niskanen T."/>
            <person name="Noordeloos M.E."/>
            <person name="Ohm R.A."/>
            <person name="Ortiz-Santana B."/>
            <person name="Ovrebo C."/>
            <person name="Racz N."/>
            <person name="Riley R."/>
            <person name="Savchenko A."/>
            <person name="Shiryaev A."/>
            <person name="Soop K."/>
            <person name="Spirin V."/>
            <person name="Szebenyi C."/>
            <person name="Tomsovsky M."/>
            <person name="Tulloss R.E."/>
            <person name="Uehling J."/>
            <person name="Grigoriev I.V."/>
            <person name="Vagvolgyi C."/>
            <person name="Papp T."/>
            <person name="Martin F.M."/>
            <person name="Miettinen O."/>
            <person name="Hibbett D.S."/>
            <person name="Nagy L.G."/>
        </authorList>
    </citation>
    <scope>NUCLEOTIDE SEQUENCE [LARGE SCALE GENOMIC DNA]</scope>
    <source>
        <strain evidence="1 2">NL-1719</strain>
    </source>
</reference>